<dbReference type="Proteomes" id="UP001176941">
    <property type="component" value="Chromosome 26"/>
</dbReference>
<reference evidence="2" key="1">
    <citation type="submission" date="2023-04" db="EMBL/GenBank/DDBJ databases">
        <authorList>
            <consortium name="ELIXIR-Norway"/>
        </authorList>
    </citation>
    <scope>NUCLEOTIDE SEQUENCE [LARGE SCALE GENOMIC DNA]</scope>
</reference>
<evidence type="ECO:0000256" key="1">
    <source>
        <dbReference type="SAM" id="MobiDB-lite"/>
    </source>
</evidence>
<name>A0ABN8YZA5_RANTA</name>
<proteinExistence type="predicted"/>
<accession>A0ABN8YZA5</accession>
<sequence>MWLGQAQQGVGAARTCKFRKKKQQAVVRDKGTGESLRTQVGPLAKQVKKEEEEDNATSGSLQLRDVGPPPEDQRMLTSPHSSQSVAPFGEVATELLLEAFPRGCVARWPSIPKLRWVPSEAGAALLKLLVKGKMDRRGVLSCLPYQRWLGLDPSTDSSCHSPSGLILTAEEGVRDKAASVPHARGALLPALTPLLSPVPNSTPDGS</sequence>
<evidence type="ECO:0000313" key="2">
    <source>
        <dbReference type="EMBL" id="CAI9166892.1"/>
    </source>
</evidence>
<protein>
    <submittedName>
        <fullName evidence="2">Uncharacterized protein</fullName>
    </submittedName>
</protein>
<keyword evidence="3" id="KW-1185">Reference proteome</keyword>
<evidence type="ECO:0000313" key="3">
    <source>
        <dbReference type="Proteomes" id="UP001176941"/>
    </source>
</evidence>
<feature type="region of interest" description="Disordered" evidence="1">
    <location>
        <begin position="21"/>
        <end position="84"/>
    </location>
</feature>
<dbReference type="EMBL" id="OX459962">
    <property type="protein sequence ID" value="CAI9166892.1"/>
    <property type="molecule type" value="Genomic_DNA"/>
</dbReference>
<gene>
    <name evidence="2" type="ORF">MRATA1EN1_LOCUS15854</name>
</gene>
<organism evidence="2 3">
    <name type="scientific">Rangifer tarandus platyrhynchus</name>
    <name type="common">Svalbard reindeer</name>
    <dbReference type="NCBI Taxonomy" id="3082113"/>
    <lineage>
        <taxon>Eukaryota</taxon>
        <taxon>Metazoa</taxon>
        <taxon>Chordata</taxon>
        <taxon>Craniata</taxon>
        <taxon>Vertebrata</taxon>
        <taxon>Euteleostomi</taxon>
        <taxon>Mammalia</taxon>
        <taxon>Eutheria</taxon>
        <taxon>Laurasiatheria</taxon>
        <taxon>Artiodactyla</taxon>
        <taxon>Ruminantia</taxon>
        <taxon>Pecora</taxon>
        <taxon>Cervidae</taxon>
        <taxon>Odocoileinae</taxon>
        <taxon>Rangifer</taxon>
    </lineage>
</organism>
<feature type="compositionally biased region" description="Polar residues" evidence="1">
    <location>
        <begin position="75"/>
        <end position="84"/>
    </location>
</feature>